<keyword evidence="8" id="KW-0157">Chromophore</keyword>
<dbReference type="Proteomes" id="UP001500121">
    <property type="component" value="Unassembled WGS sequence"/>
</dbReference>
<dbReference type="PANTHER" id="PTHR28286">
    <property type="match status" value="1"/>
</dbReference>
<evidence type="ECO:0000256" key="7">
    <source>
        <dbReference type="ARBA" id="ARBA00022989"/>
    </source>
</evidence>
<dbReference type="InterPro" id="IPR018229">
    <property type="entry name" value="Rhodopsin_retinal_BS"/>
</dbReference>
<dbReference type="PROSITE" id="PS00950">
    <property type="entry name" value="BACTERIAL_OPSIN_1"/>
    <property type="match status" value="1"/>
</dbReference>
<feature type="transmembrane region" description="Helical" evidence="11">
    <location>
        <begin position="76"/>
        <end position="96"/>
    </location>
</feature>
<comment type="subcellular location">
    <subcellularLocation>
        <location evidence="1">Membrane</location>
        <topology evidence="1">Multi-pass membrane protein</topology>
    </subcellularLocation>
</comment>
<feature type="transmembrane region" description="Helical" evidence="11">
    <location>
        <begin position="253"/>
        <end position="272"/>
    </location>
</feature>
<dbReference type="EMBL" id="BAABLP010000002">
    <property type="protein sequence ID" value="GAA4742649.1"/>
    <property type="molecule type" value="Genomic_DNA"/>
</dbReference>
<evidence type="ECO:0000256" key="8">
    <source>
        <dbReference type="ARBA" id="ARBA00022991"/>
    </source>
</evidence>
<keyword evidence="4" id="KW-0716">Sensory transduction</keyword>
<evidence type="ECO:0000256" key="11">
    <source>
        <dbReference type="SAM" id="Phobius"/>
    </source>
</evidence>
<reference evidence="13" key="1">
    <citation type="journal article" date="2019" name="Int. J. Syst. Evol. Microbiol.">
        <title>The Global Catalogue of Microorganisms (GCM) 10K type strain sequencing project: providing services to taxonomists for standard genome sequencing and annotation.</title>
        <authorList>
            <consortium name="The Broad Institute Genomics Platform"/>
            <consortium name="The Broad Institute Genome Sequencing Center for Infectious Disease"/>
            <person name="Wu L."/>
            <person name="Ma J."/>
        </authorList>
    </citation>
    <scope>NUCLEOTIDE SEQUENCE [LARGE SCALE GENOMIC DNA]</scope>
    <source>
        <strain evidence="13">JCM 19015</strain>
    </source>
</reference>
<evidence type="ECO:0000256" key="4">
    <source>
        <dbReference type="ARBA" id="ARBA00022606"/>
    </source>
</evidence>
<feature type="transmembrane region" description="Helical" evidence="11">
    <location>
        <begin position="157"/>
        <end position="177"/>
    </location>
</feature>
<evidence type="ECO:0000256" key="2">
    <source>
        <dbReference type="ARBA" id="ARBA00008130"/>
    </source>
</evidence>
<gene>
    <name evidence="12" type="ORF">GCM10025783_12570</name>
</gene>
<keyword evidence="10" id="KW-0675">Receptor</keyword>
<evidence type="ECO:0000313" key="12">
    <source>
        <dbReference type="EMBL" id="GAA4742649.1"/>
    </source>
</evidence>
<dbReference type="SMART" id="SM01021">
    <property type="entry name" value="Bac_rhodopsin"/>
    <property type="match status" value="1"/>
</dbReference>
<evidence type="ECO:0000256" key="10">
    <source>
        <dbReference type="ARBA" id="ARBA00023170"/>
    </source>
</evidence>
<evidence type="ECO:0000313" key="13">
    <source>
        <dbReference type="Proteomes" id="UP001500121"/>
    </source>
</evidence>
<dbReference type="SUPFAM" id="SSF81321">
    <property type="entry name" value="Family A G protein-coupled receptor-like"/>
    <property type="match status" value="1"/>
</dbReference>
<evidence type="ECO:0000256" key="5">
    <source>
        <dbReference type="ARBA" id="ARBA00022692"/>
    </source>
</evidence>
<evidence type="ECO:0000256" key="3">
    <source>
        <dbReference type="ARBA" id="ARBA00022543"/>
    </source>
</evidence>
<keyword evidence="6" id="KW-0681">Retinal protein</keyword>
<dbReference type="RefSeq" id="WP_345480183.1">
    <property type="nucleotide sequence ID" value="NZ_BAABLP010000002.1"/>
</dbReference>
<feature type="transmembrane region" description="Helical" evidence="11">
    <location>
        <begin position="183"/>
        <end position="205"/>
    </location>
</feature>
<keyword evidence="7 11" id="KW-1133">Transmembrane helix</keyword>
<keyword evidence="3" id="KW-0600">Photoreceptor protein</keyword>
<evidence type="ECO:0000256" key="1">
    <source>
        <dbReference type="ARBA" id="ARBA00004141"/>
    </source>
</evidence>
<organism evidence="12 13">
    <name type="scientific">Amnibacterium soli</name>
    <dbReference type="NCBI Taxonomy" id="1282736"/>
    <lineage>
        <taxon>Bacteria</taxon>
        <taxon>Bacillati</taxon>
        <taxon>Actinomycetota</taxon>
        <taxon>Actinomycetes</taxon>
        <taxon>Micrococcales</taxon>
        <taxon>Microbacteriaceae</taxon>
        <taxon>Amnibacterium</taxon>
    </lineage>
</organism>
<proteinExistence type="inferred from homology"/>
<dbReference type="Pfam" id="PF01036">
    <property type="entry name" value="Bac_rhodopsin"/>
    <property type="match status" value="1"/>
</dbReference>
<dbReference type="PRINTS" id="PR00251">
    <property type="entry name" value="BACTRLOPSIN"/>
</dbReference>
<feature type="transmembrane region" description="Helical" evidence="11">
    <location>
        <begin position="43"/>
        <end position="64"/>
    </location>
</feature>
<feature type="transmembrane region" description="Helical" evidence="11">
    <location>
        <begin position="126"/>
        <end position="145"/>
    </location>
</feature>
<dbReference type="PANTHER" id="PTHR28286:SF2">
    <property type="entry name" value="BACTERIORHODOPSIN _OPSIN, NOPA (EUROFUNG)"/>
    <property type="match status" value="1"/>
</dbReference>
<keyword evidence="5 11" id="KW-0812">Transmembrane</keyword>
<sequence>MASILAQRPPPARVAPLVGPWSVPIRDVQPPWTVPLTDGEHVLIEYGVAVAAMSLIAMLTRMWSARREVGDRYRPMVHASVAVSAVAFLSYVLLALELQGGYVRRGGVWVPQPEAIGTWTARYLDWTVSVPLLVVEIVAVSAVTGRAASRARLVGGGAAALMVTLGFLGGVVIGSGADFRALLWLGVASAVCFAVVYAVIIVVVLRSLPVLPAAARAPMTTAMVVLLVVWFVYPATYGLQGIVSGGAWTVTEHLLMSGADIVTKVAFGLLLLRVARIRTASDVVAADDVHPESIWIDQLRQSEGERAAALRGSDPR</sequence>
<accession>A0ABP8YZL1</accession>
<dbReference type="InterPro" id="IPR001425">
    <property type="entry name" value="Arc/bac/fun_rhodopsins"/>
</dbReference>
<keyword evidence="13" id="KW-1185">Reference proteome</keyword>
<evidence type="ECO:0008006" key="14">
    <source>
        <dbReference type="Google" id="ProtNLM"/>
    </source>
</evidence>
<comment type="caution">
    <text evidence="12">The sequence shown here is derived from an EMBL/GenBank/DDBJ whole genome shotgun (WGS) entry which is preliminary data.</text>
</comment>
<comment type="similarity">
    <text evidence="2">Belongs to the archaeal/bacterial/fungal opsin family.</text>
</comment>
<protein>
    <recommendedName>
        <fullName evidence="14">Rhodopsin</fullName>
    </recommendedName>
</protein>
<name>A0ABP8YZL1_9MICO</name>
<evidence type="ECO:0000256" key="9">
    <source>
        <dbReference type="ARBA" id="ARBA00023136"/>
    </source>
</evidence>
<keyword evidence="9 11" id="KW-0472">Membrane</keyword>
<dbReference type="Gene3D" id="1.20.1070.10">
    <property type="entry name" value="Rhodopsin 7-helix transmembrane proteins"/>
    <property type="match status" value="1"/>
</dbReference>
<evidence type="ECO:0000256" key="6">
    <source>
        <dbReference type="ARBA" id="ARBA00022925"/>
    </source>
</evidence>